<dbReference type="SUPFAM" id="SSF56954">
    <property type="entry name" value="Outer membrane efflux proteins (OEP)"/>
    <property type="match status" value="1"/>
</dbReference>
<dbReference type="EMBL" id="JACIIV010000008">
    <property type="protein sequence ID" value="MBB6227174.1"/>
    <property type="molecule type" value="Genomic_DNA"/>
</dbReference>
<dbReference type="GO" id="GO:0005886">
    <property type="term" value="C:plasma membrane"/>
    <property type="evidence" value="ECO:0007669"/>
    <property type="project" value="UniProtKB-SubCell"/>
</dbReference>
<keyword evidence="2" id="KW-1134">Transmembrane beta strand</keyword>
<dbReference type="GO" id="GO:0015562">
    <property type="term" value="F:efflux transmembrane transporter activity"/>
    <property type="evidence" value="ECO:0007669"/>
    <property type="project" value="InterPro"/>
</dbReference>
<accession>A0A841L3H2</accession>
<evidence type="ECO:0000256" key="2">
    <source>
        <dbReference type="RuleBase" id="RU362097"/>
    </source>
</evidence>
<proteinExistence type="inferred from homology"/>
<comment type="caution">
    <text evidence="3">The sequence shown here is derived from an EMBL/GenBank/DDBJ whole genome shotgun (WGS) entry which is preliminary data.</text>
</comment>
<keyword evidence="2" id="KW-0472">Membrane</keyword>
<feature type="signal peptide" evidence="2">
    <location>
        <begin position="1"/>
        <end position="19"/>
    </location>
</feature>
<sequence>MKPILPLVAALMATGCSMAPPYVRTPPPVPASWPVGDAYLRQSEATLPTVTYAQVFRDPRLQQLITQALANNRDLAIAAANIDAARAQYRVQRASIFPRVDAGAGYVRSQTASSGTGTGGGFARSGDNFSTDIGISGFEIDFFGRLRSLTDAQRNRWFATEAAARGTRLTLVADIAEAWLAHAADRSLLDVARRTVENAQRSVDLTEARLRGGIAPRTDLAQATQILAQAEADAAFQTTAVAQDINALRLLVGTGIDPALLPASIEAAGPTIAAPPAGLDSTILLRRPDIVQAEYELRASNAEIGAARAALFPTITLTGFVGFASDALSSLFSGNSFTWRAGPSANYPIFRAGAGRAGVDVTTAQRDAALAAYERAIQTGFRDVADALARQGTITAQLDAVDRQAAAANDTFTLADARYRGGIETFLASLDAQRALYTAQRTQVNTRFIAAANGVALYRALGGDALIDVPAESD</sequence>
<dbReference type="InterPro" id="IPR003423">
    <property type="entry name" value="OMP_efflux"/>
</dbReference>
<keyword evidence="4" id="KW-1185">Reference proteome</keyword>
<dbReference type="Proteomes" id="UP000538147">
    <property type="component" value="Unassembled WGS sequence"/>
</dbReference>
<gene>
    <name evidence="3" type="ORF">FHS79_001338</name>
</gene>
<dbReference type="Pfam" id="PF02321">
    <property type="entry name" value="OEP"/>
    <property type="match status" value="2"/>
</dbReference>
<keyword evidence="2" id="KW-0564">Palmitate</keyword>
<dbReference type="RefSeq" id="WP_184197228.1">
    <property type="nucleotide sequence ID" value="NZ_JACIIV010000008.1"/>
</dbReference>
<dbReference type="Gene3D" id="2.20.200.10">
    <property type="entry name" value="Outer membrane efflux proteins (OEP)"/>
    <property type="match status" value="1"/>
</dbReference>
<reference evidence="3 4" key="1">
    <citation type="submission" date="2020-08" db="EMBL/GenBank/DDBJ databases">
        <title>Genomic Encyclopedia of Type Strains, Phase IV (KMG-IV): sequencing the most valuable type-strain genomes for metagenomic binning, comparative biology and taxonomic classification.</title>
        <authorList>
            <person name="Goeker M."/>
        </authorList>
    </citation>
    <scope>NUCLEOTIDE SEQUENCE [LARGE SCALE GENOMIC DNA]</scope>
    <source>
        <strain evidence="3 4">DSM 102189</strain>
    </source>
</reference>
<dbReference type="NCBIfam" id="TIGR01845">
    <property type="entry name" value="outer_NodT"/>
    <property type="match status" value="1"/>
</dbReference>
<feature type="chain" id="PRO_5033111634" evidence="2">
    <location>
        <begin position="20"/>
        <end position="474"/>
    </location>
</feature>
<comment type="similarity">
    <text evidence="1 2">Belongs to the outer membrane factor (OMF) (TC 1.B.17) family.</text>
</comment>
<organism evidence="3 4">
    <name type="scientific">Polymorphobacter multimanifer</name>
    <dbReference type="NCBI Taxonomy" id="1070431"/>
    <lineage>
        <taxon>Bacteria</taxon>
        <taxon>Pseudomonadati</taxon>
        <taxon>Pseudomonadota</taxon>
        <taxon>Alphaproteobacteria</taxon>
        <taxon>Sphingomonadales</taxon>
        <taxon>Sphingosinicellaceae</taxon>
        <taxon>Polymorphobacter</taxon>
    </lineage>
</organism>
<dbReference type="PANTHER" id="PTHR30203:SF32">
    <property type="entry name" value="CATION EFFLUX SYSTEM PROTEIN CUSC"/>
    <property type="match status" value="1"/>
</dbReference>
<evidence type="ECO:0000313" key="4">
    <source>
        <dbReference type="Proteomes" id="UP000538147"/>
    </source>
</evidence>
<evidence type="ECO:0000256" key="1">
    <source>
        <dbReference type="ARBA" id="ARBA00007613"/>
    </source>
</evidence>
<keyword evidence="2" id="KW-0449">Lipoprotein</keyword>
<evidence type="ECO:0000313" key="3">
    <source>
        <dbReference type="EMBL" id="MBB6227174.1"/>
    </source>
</evidence>
<name>A0A841L3H2_9SPHN</name>
<dbReference type="AlphaFoldDB" id="A0A841L3H2"/>
<dbReference type="PANTHER" id="PTHR30203">
    <property type="entry name" value="OUTER MEMBRANE CATION EFFLUX PROTEIN"/>
    <property type="match status" value="1"/>
</dbReference>
<comment type="subcellular location">
    <subcellularLocation>
        <location evidence="2">Cell membrane</location>
        <topology evidence="2">Lipid-anchor</topology>
    </subcellularLocation>
</comment>
<keyword evidence="2" id="KW-0812">Transmembrane</keyword>
<dbReference type="Gene3D" id="1.20.1600.10">
    <property type="entry name" value="Outer membrane efflux proteins (OEP)"/>
    <property type="match status" value="1"/>
</dbReference>
<dbReference type="InterPro" id="IPR010131">
    <property type="entry name" value="MdtP/NodT-like"/>
</dbReference>
<protein>
    <submittedName>
        <fullName evidence="3">Multidrug efflux system outer membrane protein</fullName>
    </submittedName>
</protein>
<keyword evidence="2" id="KW-0732">Signal</keyword>
<dbReference type="PROSITE" id="PS51257">
    <property type="entry name" value="PROKAR_LIPOPROTEIN"/>
    <property type="match status" value="1"/>
</dbReference>